<reference evidence="10 11" key="1">
    <citation type="submission" date="2019-07" db="EMBL/GenBank/DDBJ databases">
        <title>Whole genome shotgun sequence of Skermanella aerolata NBRC 106429.</title>
        <authorList>
            <person name="Hosoyama A."/>
            <person name="Uohara A."/>
            <person name="Ohji S."/>
            <person name="Ichikawa N."/>
        </authorList>
    </citation>
    <scope>NUCLEOTIDE SEQUENCE [LARGE SCALE GENOMIC DNA]</scope>
    <source>
        <strain evidence="10 11">NBRC 106429</strain>
    </source>
</reference>
<organism evidence="10 11">
    <name type="scientific">Skermanella aerolata</name>
    <dbReference type="NCBI Taxonomy" id="393310"/>
    <lineage>
        <taxon>Bacteria</taxon>
        <taxon>Pseudomonadati</taxon>
        <taxon>Pseudomonadota</taxon>
        <taxon>Alphaproteobacteria</taxon>
        <taxon>Rhodospirillales</taxon>
        <taxon>Azospirillaceae</taxon>
        <taxon>Skermanella</taxon>
    </lineage>
</organism>
<gene>
    <name evidence="10" type="ORF">SAE02_66970</name>
</gene>
<dbReference type="Pfam" id="PF02653">
    <property type="entry name" value="BPD_transp_2"/>
    <property type="match status" value="1"/>
</dbReference>
<proteinExistence type="inferred from homology"/>
<evidence type="ECO:0000256" key="7">
    <source>
        <dbReference type="ARBA" id="ARBA00023136"/>
    </source>
</evidence>
<protein>
    <submittedName>
        <fullName evidence="10">Branched-chain amino acid ABC transporter permease</fullName>
    </submittedName>
</protein>
<dbReference type="InterPro" id="IPR001851">
    <property type="entry name" value="ABC_transp_permease"/>
</dbReference>
<dbReference type="CDD" id="cd06582">
    <property type="entry name" value="TM_PBP1_LivH_like"/>
    <property type="match status" value="1"/>
</dbReference>
<evidence type="ECO:0000256" key="8">
    <source>
        <dbReference type="ARBA" id="ARBA00037998"/>
    </source>
</evidence>
<keyword evidence="3" id="KW-1003">Cell membrane</keyword>
<dbReference type="OrthoDB" id="9778908at2"/>
<evidence type="ECO:0000256" key="2">
    <source>
        <dbReference type="ARBA" id="ARBA00022448"/>
    </source>
</evidence>
<evidence type="ECO:0000256" key="6">
    <source>
        <dbReference type="ARBA" id="ARBA00022989"/>
    </source>
</evidence>
<feature type="transmembrane region" description="Helical" evidence="9">
    <location>
        <begin position="256"/>
        <end position="278"/>
    </location>
</feature>
<dbReference type="PANTHER" id="PTHR11795">
    <property type="entry name" value="BRANCHED-CHAIN AMINO ACID TRANSPORT SYSTEM PERMEASE PROTEIN LIVH"/>
    <property type="match status" value="1"/>
</dbReference>
<sequence>MSELVLQSLYAGLLAGGYYALIALGLTLIFGTMKVINLAHGEMVLLAAYIAYTAESVYGINPVLAIPLAVAAVVLTSVMVYGLVSRIRQDRELNSLILTFGIGIVLTNFVLMVWSADIRSTNVPWFNEPVVIGEAFYSTSAQVLFFLAGLGLTAALWWWLGRSWYGRALRAVASNRNAAMLMGVNPRTTEVISFVIAGLLAGIAGVALYTVAVIHPDLGHNLTIKAFVITVLAGLGSIPGVLVGAMLIGVAEYMTITLASSALQELTGMVMFLLVLFIRPSGLFGSRGRVG</sequence>
<feature type="transmembrane region" description="Helical" evidence="9">
    <location>
        <begin position="226"/>
        <end position="249"/>
    </location>
</feature>
<keyword evidence="4 9" id="KW-0812">Transmembrane</keyword>
<feature type="transmembrane region" description="Helical" evidence="9">
    <location>
        <begin position="191"/>
        <end position="214"/>
    </location>
</feature>
<keyword evidence="11" id="KW-1185">Reference proteome</keyword>
<dbReference type="Proteomes" id="UP000321523">
    <property type="component" value="Unassembled WGS sequence"/>
</dbReference>
<keyword evidence="7 9" id="KW-0472">Membrane</keyword>
<feature type="transmembrane region" description="Helical" evidence="9">
    <location>
        <begin position="64"/>
        <end position="84"/>
    </location>
</feature>
<keyword evidence="6 9" id="KW-1133">Transmembrane helix</keyword>
<keyword evidence="5" id="KW-0029">Amino-acid transport</keyword>
<dbReference type="GO" id="GO:0005886">
    <property type="term" value="C:plasma membrane"/>
    <property type="evidence" value="ECO:0007669"/>
    <property type="project" value="UniProtKB-SubCell"/>
</dbReference>
<evidence type="ECO:0000256" key="4">
    <source>
        <dbReference type="ARBA" id="ARBA00022692"/>
    </source>
</evidence>
<evidence type="ECO:0000256" key="3">
    <source>
        <dbReference type="ARBA" id="ARBA00022475"/>
    </source>
</evidence>
<dbReference type="PANTHER" id="PTHR11795:SF445">
    <property type="entry name" value="AMINO ACID ABC TRANSPORTER PERMEASE PROTEIN"/>
    <property type="match status" value="1"/>
</dbReference>
<dbReference type="AlphaFoldDB" id="A0A512E1G2"/>
<comment type="subcellular location">
    <subcellularLocation>
        <location evidence="1">Cell membrane</location>
        <topology evidence="1">Multi-pass membrane protein</topology>
    </subcellularLocation>
</comment>
<evidence type="ECO:0000256" key="9">
    <source>
        <dbReference type="SAM" id="Phobius"/>
    </source>
</evidence>
<evidence type="ECO:0000256" key="5">
    <source>
        <dbReference type="ARBA" id="ARBA00022970"/>
    </source>
</evidence>
<name>A0A512E1G2_9PROT</name>
<keyword evidence="2" id="KW-0813">Transport</keyword>
<comment type="caution">
    <text evidence="10">The sequence shown here is derived from an EMBL/GenBank/DDBJ whole genome shotgun (WGS) entry which is preliminary data.</text>
</comment>
<evidence type="ECO:0000313" key="11">
    <source>
        <dbReference type="Proteomes" id="UP000321523"/>
    </source>
</evidence>
<feature type="transmembrane region" description="Helical" evidence="9">
    <location>
        <begin position="136"/>
        <end position="160"/>
    </location>
</feature>
<dbReference type="GO" id="GO:0006865">
    <property type="term" value="P:amino acid transport"/>
    <property type="evidence" value="ECO:0007669"/>
    <property type="project" value="UniProtKB-KW"/>
</dbReference>
<comment type="similarity">
    <text evidence="8">Belongs to the binding-protein-dependent transport system permease family. LivHM subfamily.</text>
</comment>
<feature type="transmembrane region" description="Helical" evidence="9">
    <location>
        <begin position="96"/>
        <end position="116"/>
    </location>
</feature>
<dbReference type="RefSeq" id="WP_044437301.1">
    <property type="nucleotide sequence ID" value="NZ_BJYZ01000043.1"/>
</dbReference>
<feature type="transmembrane region" description="Helical" evidence="9">
    <location>
        <begin position="6"/>
        <end position="28"/>
    </location>
</feature>
<dbReference type="InterPro" id="IPR052157">
    <property type="entry name" value="BCAA_transport_permease"/>
</dbReference>
<dbReference type="EMBL" id="BJYZ01000043">
    <property type="protein sequence ID" value="GEO42549.1"/>
    <property type="molecule type" value="Genomic_DNA"/>
</dbReference>
<evidence type="ECO:0000313" key="10">
    <source>
        <dbReference type="EMBL" id="GEO42549.1"/>
    </source>
</evidence>
<dbReference type="GO" id="GO:0022857">
    <property type="term" value="F:transmembrane transporter activity"/>
    <property type="evidence" value="ECO:0007669"/>
    <property type="project" value="InterPro"/>
</dbReference>
<evidence type="ECO:0000256" key="1">
    <source>
        <dbReference type="ARBA" id="ARBA00004651"/>
    </source>
</evidence>
<accession>A0A512E1G2</accession>